<evidence type="ECO:0000313" key="1">
    <source>
        <dbReference type="EMBL" id="TFK74985.1"/>
    </source>
</evidence>
<sequence>MAFCTDTVSRVWTVVNPPAVPKVEKPTKFGILGAAAIAPSALIQPARSHPEVVIYAVAARNLNKANSYAKKHGIPKVYGGPNGYQELLDDPEVEVIYNPLPNGLHYEWTMKALTAGKHVLLEKPAANTAEETRQMFELAEQKNLILLEAFHYRLHGSRFHPAIQHVKAILDSGELGAIKSLAVTLAVSKGTFSPATDIRFNYDLGGGALMDMGCYTMSCSRYLMCANPTSVLSTTHEVYPPSPKVDRRTVAMLAFPQDVTATITCDLAVPLSLGFVPTLPQISVKVEAEKGTLDMLNFIVPTMYHSISISPRQENAASRKRMVKAYQFTDVGMEDKGDKPWWSTYRYQLEAFVDRVKGRTPQTWIEKDDSIANMEWIERVYEKTGLGSRPRSTFTPP</sequence>
<evidence type="ECO:0000313" key="2">
    <source>
        <dbReference type="Proteomes" id="UP000308600"/>
    </source>
</evidence>
<dbReference type="EMBL" id="ML208265">
    <property type="protein sequence ID" value="TFK74985.1"/>
    <property type="molecule type" value="Genomic_DNA"/>
</dbReference>
<reference evidence="1 2" key="1">
    <citation type="journal article" date="2019" name="Nat. Ecol. Evol.">
        <title>Megaphylogeny resolves global patterns of mushroom evolution.</title>
        <authorList>
            <person name="Varga T."/>
            <person name="Krizsan K."/>
            <person name="Foldi C."/>
            <person name="Dima B."/>
            <person name="Sanchez-Garcia M."/>
            <person name="Sanchez-Ramirez S."/>
            <person name="Szollosi G.J."/>
            <person name="Szarkandi J.G."/>
            <person name="Papp V."/>
            <person name="Albert L."/>
            <person name="Andreopoulos W."/>
            <person name="Angelini C."/>
            <person name="Antonin V."/>
            <person name="Barry K.W."/>
            <person name="Bougher N.L."/>
            <person name="Buchanan P."/>
            <person name="Buyck B."/>
            <person name="Bense V."/>
            <person name="Catcheside P."/>
            <person name="Chovatia M."/>
            <person name="Cooper J."/>
            <person name="Damon W."/>
            <person name="Desjardin D."/>
            <person name="Finy P."/>
            <person name="Geml J."/>
            <person name="Haridas S."/>
            <person name="Hughes K."/>
            <person name="Justo A."/>
            <person name="Karasinski D."/>
            <person name="Kautmanova I."/>
            <person name="Kiss B."/>
            <person name="Kocsube S."/>
            <person name="Kotiranta H."/>
            <person name="LaButti K.M."/>
            <person name="Lechner B.E."/>
            <person name="Liimatainen K."/>
            <person name="Lipzen A."/>
            <person name="Lukacs Z."/>
            <person name="Mihaltcheva S."/>
            <person name="Morgado L.N."/>
            <person name="Niskanen T."/>
            <person name="Noordeloos M.E."/>
            <person name="Ohm R.A."/>
            <person name="Ortiz-Santana B."/>
            <person name="Ovrebo C."/>
            <person name="Racz N."/>
            <person name="Riley R."/>
            <person name="Savchenko A."/>
            <person name="Shiryaev A."/>
            <person name="Soop K."/>
            <person name="Spirin V."/>
            <person name="Szebenyi C."/>
            <person name="Tomsovsky M."/>
            <person name="Tulloss R.E."/>
            <person name="Uehling J."/>
            <person name="Grigoriev I.V."/>
            <person name="Vagvolgyi C."/>
            <person name="Papp T."/>
            <person name="Martin F.M."/>
            <person name="Miettinen O."/>
            <person name="Hibbett D.S."/>
            <person name="Nagy L.G."/>
        </authorList>
    </citation>
    <scope>NUCLEOTIDE SEQUENCE [LARGE SCALE GENOMIC DNA]</scope>
    <source>
        <strain evidence="1 2">NL-1719</strain>
    </source>
</reference>
<name>A0ACD3BAW9_9AGAR</name>
<proteinExistence type="predicted"/>
<accession>A0ACD3BAW9</accession>
<gene>
    <name evidence="1" type="ORF">BDN72DRAFT_853693</name>
</gene>
<dbReference type="Proteomes" id="UP000308600">
    <property type="component" value="Unassembled WGS sequence"/>
</dbReference>
<protein>
    <submittedName>
        <fullName evidence="1">NAD(P)-binding protein</fullName>
    </submittedName>
</protein>
<keyword evidence="2" id="KW-1185">Reference proteome</keyword>
<organism evidence="1 2">
    <name type="scientific">Pluteus cervinus</name>
    <dbReference type="NCBI Taxonomy" id="181527"/>
    <lineage>
        <taxon>Eukaryota</taxon>
        <taxon>Fungi</taxon>
        <taxon>Dikarya</taxon>
        <taxon>Basidiomycota</taxon>
        <taxon>Agaricomycotina</taxon>
        <taxon>Agaricomycetes</taxon>
        <taxon>Agaricomycetidae</taxon>
        <taxon>Agaricales</taxon>
        <taxon>Pluteineae</taxon>
        <taxon>Pluteaceae</taxon>
        <taxon>Pluteus</taxon>
    </lineage>
</organism>